<evidence type="ECO:0000313" key="3">
    <source>
        <dbReference type="Proteomes" id="UP001558713"/>
    </source>
</evidence>
<protein>
    <submittedName>
        <fullName evidence="2">F-box protein</fullName>
    </submittedName>
</protein>
<sequence>MEELKRFDGLRISRRNTKPLVSHPIPPDVLMDIISRLPAKSVGKCRCVSKLWALILSRPEFDELFMAKSSTCPQILLGYSGGELPFFTSPQLQNPLVASPHRTYIPDDMCRISGPVVRGWVCIEYPRDMFVICNPMTGKSITLPHLKGQMFCVKSLLGYDPIDKQFKVLCVAWRPSNPYNIPPEHYVLTLGTQQQMVWRTVECCKPNRPSLLCEDGVCINGVLYYMANINRYDQDIVIVCFDIRSEKLSFINQPEDMWNLSYQSRLINHKGRLGLIYSPSYEIINGHTTCFCWWVLKDTEKHEWTKRSYELPQSWWDLVGNTKLRILGTTSTCEIVLSPEYLSDQFYIVYYNFEKNIVRRVGVQGIERFKPLEVFCFLDYLEDLKPI</sequence>
<dbReference type="Proteomes" id="UP001558713">
    <property type="component" value="Unassembled WGS sequence"/>
</dbReference>
<dbReference type="AlphaFoldDB" id="A0ABD1BNU8"/>
<dbReference type="InterPro" id="IPR001810">
    <property type="entry name" value="F-box_dom"/>
</dbReference>
<dbReference type="PANTHER" id="PTHR31111:SF125">
    <property type="entry name" value="F-BOX PROTEIN CPR30-LIKE"/>
    <property type="match status" value="1"/>
</dbReference>
<dbReference type="InterPro" id="IPR013187">
    <property type="entry name" value="F-box-assoc_dom_typ3"/>
</dbReference>
<dbReference type="NCBIfam" id="TIGR01640">
    <property type="entry name" value="F_box_assoc_1"/>
    <property type="match status" value="1"/>
</dbReference>
<evidence type="ECO:0000313" key="2">
    <source>
        <dbReference type="EMBL" id="KAL1218893.1"/>
    </source>
</evidence>
<dbReference type="EMBL" id="JBANAX010000194">
    <property type="protein sequence ID" value="KAL1218893.1"/>
    <property type="molecule type" value="Genomic_DNA"/>
</dbReference>
<evidence type="ECO:0000259" key="1">
    <source>
        <dbReference type="SMART" id="SM00256"/>
    </source>
</evidence>
<feature type="domain" description="F-box" evidence="1">
    <location>
        <begin position="25"/>
        <end position="65"/>
    </location>
</feature>
<dbReference type="PANTHER" id="PTHR31111">
    <property type="entry name" value="BNAA05G37150D PROTEIN-RELATED"/>
    <property type="match status" value="1"/>
</dbReference>
<gene>
    <name evidence="2" type="ORF">V5N11_010779</name>
</gene>
<dbReference type="SUPFAM" id="SSF81383">
    <property type="entry name" value="F-box domain"/>
    <property type="match status" value="1"/>
</dbReference>
<dbReference type="Pfam" id="PF00646">
    <property type="entry name" value="F-box"/>
    <property type="match status" value="1"/>
</dbReference>
<comment type="caution">
    <text evidence="2">The sequence shown here is derived from an EMBL/GenBank/DDBJ whole genome shotgun (WGS) entry which is preliminary data.</text>
</comment>
<keyword evidence="3" id="KW-1185">Reference proteome</keyword>
<dbReference type="Pfam" id="PF08268">
    <property type="entry name" value="FBA_3"/>
    <property type="match status" value="1"/>
</dbReference>
<proteinExistence type="predicted"/>
<name>A0ABD1BNU8_CARAN</name>
<accession>A0ABD1BNU8</accession>
<dbReference type="InterPro" id="IPR036047">
    <property type="entry name" value="F-box-like_dom_sf"/>
</dbReference>
<dbReference type="SMART" id="SM00256">
    <property type="entry name" value="FBOX"/>
    <property type="match status" value="1"/>
</dbReference>
<organism evidence="2 3">
    <name type="scientific">Cardamine amara subsp. amara</name>
    <dbReference type="NCBI Taxonomy" id="228776"/>
    <lineage>
        <taxon>Eukaryota</taxon>
        <taxon>Viridiplantae</taxon>
        <taxon>Streptophyta</taxon>
        <taxon>Embryophyta</taxon>
        <taxon>Tracheophyta</taxon>
        <taxon>Spermatophyta</taxon>
        <taxon>Magnoliopsida</taxon>
        <taxon>eudicotyledons</taxon>
        <taxon>Gunneridae</taxon>
        <taxon>Pentapetalae</taxon>
        <taxon>rosids</taxon>
        <taxon>malvids</taxon>
        <taxon>Brassicales</taxon>
        <taxon>Brassicaceae</taxon>
        <taxon>Cardamineae</taxon>
        <taxon>Cardamine</taxon>
    </lineage>
</organism>
<reference evidence="2 3" key="1">
    <citation type="submission" date="2024-04" db="EMBL/GenBank/DDBJ databases">
        <title>Genome assembly C_amara_ONT_v2.</title>
        <authorList>
            <person name="Yant L."/>
            <person name="Moore C."/>
            <person name="Slenker M."/>
        </authorList>
    </citation>
    <scope>NUCLEOTIDE SEQUENCE [LARGE SCALE GENOMIC DNA]</scope>
    <source>
        <tissue evidence="2">Leaf</tissue>
    </source>
</reference>
<dbReference type="InterPro" id="IPR017451">
    <property type="entry name" value="F-box-assoc_interact_dom"/>
</dbReference>